<dbReference type="NCBIfam" id="TIGR03300">
    <property type="entry name" value="assembly_YfgL"/>
    <property type="match status" value="1"/>
</dbReference>
<keyword evidence="2 4" id="KW-0472">Membrane</keyword>
<keyword evidence="3 4" id="KW-0998">Cell outer membrane</keyword>
<dbReference type="Pfam" id="PF13360">
    <property type="entry name" value="PQQ_2"/>
    <property type="match status" value="1"/>
</dbReference>
<dbReference type="Gene3D" id="2.130.10.10">
    <property type="entry name" value="YVTN repeat-like/Quinoprotein amine dehydrogenase"/>
    <property type="match status" value="1"/>
</dbReference>
<dbReference type="InterPro" id="IPR011047">
    <property type="entry name" value="Quinoprotein_ADH-like_sf"/>
</dbReference>
<dbReference type="PANTHER" id="PTHR34512">
    <property type="entry name" value="CELL SURFACE PROTEIN"/>
    <property type="match status" value="1"/>
</dbReference>
<dbReference type="SUPFAM" id="SSF50998">
    <property type="entry name" value="Quinoprotein alcohol dehydrogenase-like"/>
    <property type="match status" value="1"/>
</dbReference>
<comment type="subcellular location">
    <subcellularLocation>
        <location evidence="4">Cell outer membrane</location>
        <topology evidence="4">Lipid-anchor</topology>
    </subcellularLocation>
</comment>
<evidence type="ECO:0000313" key="7">
    <source>
        <dbReference type="Proteomes" id="UP001269819"/>
    </source>
</evidence>
<evidence type="ECO:0000256" key="4">
    <source>
        <dbReference type="HAMAP-Rule" id="MF_00923"/>
    </source>
</evidence>
<dbReference type="RefSeq" id="WP_316973892.1">
    <property type="nucleotide sequence ID" value="NZ_JAWIIJ010000007.1"/>
</dbReference>
<comment type="function">
    <text evidence="4">Part of the outer membrane protein assembly complex, which is involved in assembly and insertion of beta-barrel proteins into the outer membrane.</text>
</comment>
<evidence type="ECO:0000313" key="6">
    <source>
        <dbReference type="EMBL" id="MDV2079310.1"/>
    </source>
</evidence>
<sequence length="388" mass="41846">MPAGLRLTWTRLFAGLITALAVSGCSSTDTIEQPAELPEVVEQVELDEVWERSIGDGHDEQLLQLAPLVTPDAIYAASADGELLALAPDTGKTLWQQSLDLSIMAGVGGDRRQLYLVTADAELLALSIETGELLWQAELPNEVLASPASNGSVVVAQTIDGKVLAFAAEDGERRWQYDGVVPVLTLRAAAAPLVGAEMTLVSFANGRMFALDSESGQPLWQYTVGEPEGRTELERLVDVTAQPLILESAALITGYQGQLALVDLRSGQEIWSRKSSSLHSAMIGQGNIFVSQANGDILAYDGASRDVIWTQDRLSWRQTTQPQVVGDYLLVGDFEGYIHALSLADGSLQGQLEFDDEGLRVPMQRLGDRVLVYGNSGKLALLELNARD</sequence>
<dbReference type="EMBL" id="JAWIIJ010000007">
    <property type="protein sequence ID" value="MDV2079310.1"/>
    <property type="molecule type" value="Genomic_DNA"/>
</dbReference>
<keyword evidence="4" id="KW-0564">Palmitate</keyword>
<organism evidence="6 7">
    <name type="scientific">Marinobacter xestospongiae</name>
    <dbReference type="NCBI Taxonomy" id="994319"/>
    <lineage>
        <taxon>Bacteria</taxon>
        <taxon>Pseudomonadati</taxon>
        <taxon>Pseudomonadota</taxon>
        <taxon>Gammaproteobacteria</taxon>
        <taxon>Pseudomonadales</taxon>
        <taxon>Marinobacteraceae</taxon>
        <taxon>Marinobacter</taxon>
    </lineage>
</organism>
<dbReference type="InterPro" id="IPR017687">
    <property type="entry name" value="BamB"/>
</dbReference>
<proteinExistence type="inferred from homology"/>
<dbReference type="Proteomes" id="UP001269819">
    <property type="component" value="Unassembled WGS sequence"/>
</dbReference>
<evidence type="ECO:0000256" key="2">
    <source>
        <dbReference type="ARBA" id="ARBA00023136"/>
    </source>
</evidence>
<dbReference type="PANTHER" id="PTHR34512:SF30">
    <property type="entry name" value="OUTER MEMBRANE PROTEIN ASSEMBLY FACTOR BAMB"/>
    <property type="match status" value="1"/>
</dbReference>
<dbReference type="InterPro" id="IPR018391">
    <property type="entry name" value="PQQ_b-propeller_rpt"/>
</dbReference>
<comment type="similarity">
    <text evidence="4">Belongs to the BamB family.</text>
</comment>
<dbReference type="HAMAP" id="MF_00923">
    <property type="entry name" value="OM_assembly_BamB"/>
    <property type="match status" value="1"/>
</dbReference>
<dbReference type="PROSITE" id="PS51257">
    <property type="entry name" value="PROKAR_LIPOPROTEIN"/>
    <property type="match status" value="1"/>
</dbReference>
<reference evidence="6 7" key="1">
    <citation type="submission" date="2023-10" db="EMBL/GenBank/DDBJ databases">
        <title>Characteristics and mechanism of a salt-tolerant marine origin heterotrophic nitrifying- aerobic denitrifying bacteria Marinobacter xestospongiae HN1.</title>
        <authorList>
            <person name="Qi R."/>
        </authorList>
    </citation>
    <scope>NUCLEOTIDE SEQUENCE [LARGE SCALE GENOMIC DNA]</scope>
    <source>
        <strain evidence="6 7">HN1</strain>
    </source>
</reference>
<evidence type="ECO:0000256" key="3">
    <source>
        <dbReference type="ARBA" id="ARBA00023237"/>
    </source>
</evidence>
<accession>A0ABU3VYW1</accession>
<name>A0ABU3VYW1_9GAMM</name>
<evidence type="ECO:0000259" key="5">
    <source>
        <dbReference type="Pfam" id="PF13360"/>
    </source>
</evidence>
<gene>
    <name evidence="4 6" type="primary">bamB</name>
    <name evidence="6" type="ORF">RYS15_11455</name>
</gene>
<keyword evidence="4" id="KW-0449">Lipoprotein</keyword>
<evidence type="ECO:0000256" key="1">
    <source>
        <dbReference type="ARBA" id="ARBA00022729"/>
    </source>
</evidence>
<comment type="caution">
    <text evidence="6">The sequence shown here is derived from an EMBL/GenBank/DDBJ whole genome shotgun (WGS) entry which is preliminary data.</text>
</comment>
<dbReference type="SMART" id="SM00564">
    <property type="entry name" value="PQQ"/>
    <property type="match status" value="7"/>
</dbReference>
<comment type="subunit">
    <text evidence="4">Part of the Bam complex.</text>
</comment>
<dbReference type="InterPro" id="IPR015943">
    <property type="entry name" value="WD40/YVTN_repeat-like_dom_sf"/>
</dbReference>
<keyword evidence="7" id="KW-1185">Reference proteome</keyword>
<feature type="domain" description="Pyrrolo-quinoline quinone repeat" evidence="5">
    <location>
        <begin position="80"/>
        <end position="311"/>
    </location>
</feature>
<dbReference type="InterPro" id="IPR002372">
    <property type="entry name" value="PQQ_rpt_dom"/>
</dbReference>
<keyword evidence="1 4" id="KW-0732">Signal</keyword>
<protein>
    <recommendedName>
        <fullName evidence="4">Outer membrane protein assembly factor BamB</fullName>
    </recommendedName>
</protein>